<protein>
    <recommendedName>
        <fullName evidence="9">Peptidase S1 domain-containing protein</fullName>
    </recommendedName>
</protein>
<evidence type="ECO:0000256" key="5">
    <source>
        <dbReference type="ARBA" id="ARBA00022825"/>
    </source>
</evidence>
<dbReference type="GO" id="GO:0016485">
    <property type="term" value="P:protein processing"/>
    <property type="evidence" value="ECO:0007669"/>
    <property type="project" value="UniProtKB-ARBA"/>
</dbReference>
<gene>
    <name evidence="10" type="ORF">g.3007</name>
</gene>
<dbReference type="Pfam" id="PF00089">
    <property type="entry name" value="Trypsin"/>
    <property type="match status" value="1"/>
</dbReference>
<dbReference type="SMART" id="SM00020">
    <property type="entry name" value="Tryp_SPc"/>
    <property type="match status" value="1"/>
</dbReference>
<proteinExistence type="predicted"/>
<name>A0A1B6DTR0_9HEMI</name>
<dbReference type="PANTHER" id="PTHR24252">
    <property type="entry name" value="ACROSIN-RELATED"/>
    <property type="match status" value="1"/>
</dbReference>
<evidence type="ECO:0000256" key="4">
    <source>
        <dbReference type="ARBA" id="ARBA00022801"/>
    </source>
</evidence>
<dbReference type="PANTHER" id="PTHR24252:SF7">
    <property type="entry name" value="HYALIN"/>
    <property type="match status" value="1"/>
</dbReference>
<dbReference type="InterPro" id="IPR033116">
    <property type="entry name" value="TRYPSIN_SER"/>
</dbReference>
<dbReference type="PRINTS" id="PR00722">
    <property type="entry name" value="CHYMOTRYPSIN"/>
</dbReference>
<dbReference type="PROSITE" id="PS00134">
    <property type="entry name" value="TRYPSIN_HIS"/>
    <property type="match status" value="1"/>
</dbReference>
<dbReference type="FunFam" id="2.40.10.10:FF:000047">
    <property type="entry name" value="Trypsin eta"/>
    <property type="match status" value="1"/>
</dbReference>
<dbReference type="InterPro" id="IPR018114">
    <property type="entry name" value="TRYPSIN_HIS"/>
</dbReference>
<keyword evidence="3 7" id="KW-0645">Protease</keyword>
<organism evidence="10">
    <name type="scientific">Clastoptera arizonana</name>
    <name type="common">Arizona spittle bug</name>
    <dbReference type="NCBI Taxonomy" id="38151"/>
    <lineage>
        <taxon>Eukaryota</taxon>
        <taxon>Metazoa</taxon>
        <taxon>Ecdysozoa</taxon>
        <taxon>Arthropoda</taxon>
        <taxon>Hexapoda</taxon>
        <taxon>Insecta</taxon>
        <taxon>Pterygota</taxon>
        <taxon>Neoptera</taxon>
        <taxon>Paraneoptera</taxon>
        <taxon>Hemiptera</taxon>
        <taxon>Auchenorrhyncha</taxon>
        <taxon>Cercopoidea</taxon>
        <taxon>Clastopteridae</taxon>
        <taxon>Clastoptera</taxon>
    </lineage>
</organism>
<feature type="chain" id="PRO_5008581520" description="Peptidase S1 domain-containing protein" evidence="8">
    <location>
        <begin position="20"/>
        <end position="260"/>
    </location>
</feature>
<feature type="domain" description="Peptidase S1" evidence="9">
    <location>
        <begin position="27"/>
        <end position="259"/>
    </location>
</feature>
<dbReference type="InterPro" id="IPR009003">
    <property type="entry name" value="Peptidase_S1_PA"/>
</dbReference>
<keyword evidence="8" id="KW-0732">Signal</keyword>
<evidence type="ECO:0000256" key="3">
    <source>
        <dbReference type="ARBA" id="ARBA00022670"/>
    </source>
</evidence>
<accession>A0A1B6DTR0</accession>
<keyword evidence="5 7" id="KW-0720">Serine protease</keyword>
<dbReference type="AlphaFoldDB" id="A0A1B6DTR0"/>
<keyword evidence="6" id="KW-1015">Disulfide bond</keyword>
<keyword evidence="4 7" id="KW-0378">Hydrolase</keyword>
<dbReference type="EMBL" id="GEDC01008250">
    <property type="protein sequence ID" value="JAS29048.1"/>
    <property type="molecule type" value="Transcribed_RNA"/>
</dbReference>
<dbReference type="PROSITE" id="PS00135">
    <property type="entry name" value="TRYPSIN_SER"/>
    <property type="match status" value="1"/>
</dbReference>
<keyword evidence="2" id="KW-0964">Secreted</keyword>
<evidence type="ECO:0000256" key="8">
    <source>
        <dbReference type="SAM" id="SignalP"/>
    </source>
</evidence>
<evidence type="ECO:0000256" key="1">
    <source>
        <dbReference type="ARBA" id="ARBA00004613"/>
    </source>
</evidence>
<dbReference type="InterPro" id="IPR001254">
    <property type="entry name" value="Trypsin_dom"/>
</dbReference>
<reference evidence="10" key="1">
    <citation type="submission" date="2015-12" db="EMBL/GenBank/DDBJ databases">
        <title>De novo transcriptome assembly of four potential Pierce s Disease insect vectors from Arizona vineyards.</title>
        <authorList>
            <person name="Tassone E.E."/>
        </authorList>
    </citation>
    <scope>NUCLEOTIDE SEQUENCE</scope>
</reference>
<sequence>MNLFLILSLTFLFIRAIECSRRNRIRIVGGSDAASGHFPFMVAVLYKRLFTCGGSIISAEWVLTAAHCVYNRNSSSFSIISGTVELDGYSGDENPISQVIYHDMFLPSKNLVNDIALLRLSIALEFNKVTRPVALPHPDETPDERPLVIMGWGYNIYKGHPMERLQQATLYHVPNDVCAATYGMFSIHILANNICAGTPGGGIGQCTGDSGGPLVSSKGNNYTQLGVISFSAKPCGILGFAGVFTSVAYFRDWIFNITSV</sequence>
<feature type="signal peptide" evidence="8">
    <location>
        <begin position="1"/>
        <end position="19"/>
    </location>
</feature>
<evidence type="ECO:0000256" key="6">
    <source>
        <dbReference type="ARBA" id="ARBA00023157"/>
    </source>
</evidence>
<evidence type="ECO:0000313" key="10">
    <source>
        <dbReference type="EMBL" id="JAS29048.1"/>
    </source>
</evidence>
<evidence type="ECO:0000256" key="7">
    <source>
        <dbReference type="RuleBase" id="RU363034"/>
    </source>
</evidence>
<dbReference type="GO" id="GO:0004252">
    <property type="term" value="F:serine-type endopeptidase activity"/>
    <property type="evidence" value="ECO:0007669"/>
    <property type="project" value="InterPro"/>
</dbReference>
<dbReference type="PROSITE" id="PS50240">
    <property type="entry name" value="TRYPSIN_DOM"/>
    <property type="match status" value="1"/>
</dbReference>
<dbReference type="GO" id="GO:0005576">
    <property type="term" value="C:extracellular region"/>
    <property type="evidence" value="ECO:0007669"/>
    <property type="project" value="UniProtKB-SubCell"/>
</dbReference>
<dbReference type="InterPro" id="IPR001314">
    <property type="entry name" value="Peptidase_S1A"/>
</dbReference>
<evidence type="ECO:0000256" key="2">
    <source>
        <dbReference type="ARBA" id="ARBA00022525"/>
    </source>
</evidence>
<evidence type="ECO:0000259" key="9">
    <source>
        <dbReference type="PROSITE" id="PS50240"/>
    </source>
</evidence>
<comment type="subcellular location">
    <subcellularLocation>
        <location evidence="1">Secreted</location>
    </subcellularLocation>
</comment>
<dbReference type="CDD" id="cd00190">
    <property type="entry name" value="Tryp_SPc"/>
    <property type="match status" value="1"/>
</dbReference>
<dbReference type="Gene3D" id="2.40.10.10">
    <property type="entry name" value="Trypsin-like serine proteases"/>
    <property type="match status" value="1"/>
</dbReference>
<dbReference type="SUPFAM" id="SSF50494">
    <property type="entry name" value="Trypsin-like serine proteases"/>
    <property type="match status" value="1"/>
</dbReference>
<dbReference type="InterPro" id="IPR043504">
    <property type="entry name" value="Peptidase_S1_PA_chymotrypsin"/>
</dbReference>